<accession>A0A964UK29</accession>
<dbReference type="RefSeq" id="WP_161692907.1">
    <property type="nucleotide sequence ID" value="NZ_JAAAHS010000003.1"/>
</dbReference>
<organism evidence="2 3">
    <name type="scientific">Streptomyces boluensis</name>
    <dbReference type="NCBI Taxonomy" id="1775135"/>
    <lineage>
        <taxon>Bacteria</taxon>
        <taxon>Bacillati</taxon>
        <taxon>Actinomycetota</taxon>
        <taxon>Actinomycetes</taxon>
        <taxon>Kitasatosporales</taxon>
        <taxon>Streptomycetaceae</taxon>
        <taxon>Streptomyces</taxon>
    </lineage>
</organism>
<dbReference type="PANTHER" id="PTHR43194">
    <property type="entry name" value="HYDROLASE ALPHA/BETA FOLD FAMILY"/>
    <property type="match status" value="1"/>
</dbReference>
<dbReference type="PANTHER" id="PTHR43194:SF2">
    <property type="entry name" value="PEROXISOMAL MEMBRANE PROTEIN LPX1"/>
    <property type="match status" value="1"/>
</dbReference>
<dbReference type="SUPFAM" id="SSF53474">
    <property type="entry name" value="alpha/beta-Hydrolases"/>
    <property type="match status" value="1"/>
</dbReference>
<evidence type="ECO:0000313" key="2">
    <source>
        <dbReference type="EMBL" id="NBE50026.1"/>
    </source>
</evidence>
<protein>
    <submittedName>
        <fullName evidence="2">Alpha/beta fold hydrolase</fullName>
    </submittedName>
</protein>
<dbReference type="InterPro" id="IPR050228">
    <property type="entry name" value="Carboxylesterase_BioH"/>
</dbReference>
<dbReference type="Proteomes" id="UP000598297">
    <property type="component" value="Unassembled WGS sequence"/>
</dbReference>
<keyword evidence="3" id="KW-1185">Reference proteome</keyword>
<sequence length="308" mass="33256">MTVTDPHQTQQDSRATPFAPAWFTSALAAPVDIATVTVAGAHISYRAYGPSSRPGVVLVHGGAAHARWWDHIAPLLASDRRIAAIDLSGHGDSDWRSEYTLEVWAEEVMAVAADAGIDGPPVVVGHSMGGFVTWTVAERHGASLAGAITIDSPVHDLTPEQKAARERRAFGPAKVYPSREAAMARFRPVPAQDTTLPYVREHLAGTSIRRSSTGWSWKFDRRIFASPRMSRTVLKPLECRTALVRSGDGLVPASMGDMIHSRLGCATPLIEIPDAGHHVMLDRPLCLVTALRAVLAEWGDRADGPTRT</sequence>
<dbReference type="OrthoDB" id="2987348at2"/>
<feature type="domain" description="AB hydrolase-1" evidence="1">
    <location>
        <begin position="56"/>
        <end position="284"/>
    </location>
</feature>
<name>A0A964UK29_9ACTN</name>
<dbReference type="InterPro" id="IPR029058">
    <property type="entry name" value="AB_hydrolase_fold"/>
</dbReference>
<dbReference type="Gene3D" id="3.40.50.1820">
    <property type="entry name" value="alpha/beta hydrolase"/>
    <property type="match status" value="1"/>
</dbReference>
<evidence type="ECO:0000259" key="1">
    <source>
        <dbReference type="Pfam" id="PF12697"/>
    </source>
</evidence>
<evidence type="ECO:0000313" key="3">
    <source>
        <dbReference type="Proteomes" id="UP000598297"/>
    </source>
</evidence>
<gene>
    <name evidence="2" type="ORF">GUY60_00985</name>
</gene>
<comment type="caution">
    <text evidence="2">The sequence shown here is derived from an EMBL/GenBank/DDBJ whole genome shotgun (WGS) entry which is preliminary data.</text>
</comment>
<dbReference type="Pfam" id="PF12697">
    <property type="entry name" value="Abhydrolase_6"/>
    <property type="match status" value="1"/>
</dbReference>
<dbReference type="InterPro" id="IPR000073">
    <property type="entry name" value="AB_hydrolase_1"/>
</dbReference>
<dbReference type="EMBL" id="JAAAHS010000003">
    <property type="protein sequence ID" value="NBE50026.1"/>
    <property type="molecule type" value="Genomic_DNA"/>
</dbReference>
<proteinExistence type="predicted"/>
<reference evidence="2" key="1">
    <citation type="submission" date="2020-01" db="EMBL/GenBank/DDBJ databases">
        <title>Whole-genome analyses of novel actinobacteria.</title>
        <authorList>
            <person name="Sahin N."/>
        </authorList>
    </citation>
    <scope>NUCLEOTIDE SEQUENCE</scope>
    <source>
        <strain evidence="2">YC537</strain>
    </source>
</reference>
<keyword evidence="2" id="KW-0378">Hydrolase</keyword>
<dbReference type="AlphaFoldDB" id="A0A964UK29"/>
<dbReference type="GO" id="GO:0016787">
    <property type="term" value="F:hydrolase activity"/>
    <property type="evidence" value="ECO:0007669"/>
    <property type="project" value="UniProtKB-KW"/>
</dbReference>